<sequence>MQQLSDKLKVSEYESQQLTNKLKEADDDRQQMFNRLMNTDIEKLSYQLEISEEKMKSFRYEKQAAVLNMKQKDILLENLKAELNHQRQELTKTKSTLRCVKDELVQSQLNYAKETMALQEVVNKTRDALSNKLMVLSAFDDNQEEQPEEKGTSDISQESALAAAYGRLMVGVAEELTLDSTLRLASLFRLPPAEMICYVVSLCLKLPG</sequence>
<protein>
    <submittedName>
        <fullName evidence="2">Uncharacterized protein</fullName>
    </submittedName>
</protein>
<dbReference type="AlphaFoldDB" id="A0A2G8L2W1"/>
<keyword evidence="3" id="KW-1185">Reference proteome</keyword>
<reference evidence="2 3" key="1">
    <citation type="journal article" date="2017" name="PLoS Biol.">
        <title>The sea cucumber genome provides insights into morphological evolution and visceral regeneration.</title>
        <authorList>
            <person name="Zhang X."/>
            <person name="Sun L."/>
            <person name="Yuan J."/>
            <person name="Sun Y."/>
            <person name="Gao Y."/>
            <person name="Zhang L."/>
            <person name="Li S."/>
            <person name="Dai H."/>
            <person name="Hamel J.F."/>
            <person name="Liu C."/>
            <person name="Yu Y."/>
            <person name="Liu S."/>
            <person name="Lin W."/>
            <person name="Guo K."/>
            <person name="Jin S."/>
            <person name="Xu P."/>
            <person name="Storey K.B."/>
            <person name="Huan P."/>
            <person name="Zhang T."/>
            <person name="Zhou Y."/>
            <person name="Zhang J."/>
            <person name="Lin C."/>
            <person name="Li X."/>
            <person name="Xing L."/>
            <person name="Huo D."/>
            <person name="Sun M."/>
            <person name="Wang L."/>
            <person name="Mercier A."/>
            <person name="Li F."/>
            <person name="Yang H."/>
            <person name="Xiang J."/>
        </authorList>
    </citation>
    <scope>NUCLEOTIDE SEQUENCE [LARGE SCALE GENOMIC DNA]</scope>
    <source>
        <strain evidence="2">Shaxun</strain>
        <tissue evidence="2">Muscle</tissue>
    </source>
</reference>
<evidence type="ECO:0000313" key="2">
    <source>
        <dbReference type="EMBL" id="PIK54599.1"/>
    </source>
</evidence>
<evidence type="ECO:0000313" key="3">
    <source>
        <dbReference type="Proteomes" id="UP000230750"/>
    </source>
</evidence>
<name>A0A2G8L2W1_STIJA</name>
<feature type="coiled-coil region" evidence="1">
    <location>
        <begin position="1"/>
        <end position="35"/>
    </location>
</feature>
<dbReference type="EMBL" id="MRZV01000242">
    <property type="protein sequence ID" value="PIK54599.1"/>
    <property type="molecule type" value="Genomic_DNA"/>
</dbReference>
<gene>
    <name evidence="2" type="ORF">BSL78_08488</name>
</gene>
<proteinExistence type="predicted"/>
<evidence type="ECO:0000256" key="1">
    <source>
        <dbReference type="SAM" id="Coils"/>
    </source>
</evidence>
<keyword evidence="1" id="KW-0175">Coiled coil</keyword>
<dbReference type="Proteomes" id="UP000230750">
    <property type="component" value="Unassembled WGS sequence"/>
</dbReference>
<organism evidence="2 3">
    <name type="scientific">Stichopus japonicus</name>
    <name type="common">Sea cucumber</name>
    <dbReference type="NCBI Taxonomy" id="307972"/>
    <lineage>
        <taxon>Eukaryota</taxon>
        <taxon>Metazoa</taxon>
        <taxon>Echinodermata</taxon>
        <taxon>Eleutherozoa</taxon>
        <taxon>Echinozoa</taxon>
        <taxon>Holothuroidea</taxon>
        <taxon>Aspidochirotacea</taxon>
        <taxon>Aspidochirotida</taxon>
        <taxon>Stichopodidae</taxon>
        <taxon>Apostichopus</taxon>
    </lineage>
</organism>
<feature type="coiled-coil region" evidence="1">
    <location>
        <begin position="69"/>
        <end position="96"/>
    </location>
</feature>
<comment type="caution">
    <text evidence="2">The sequence shown here is derived from an EMBL/GenBank/DDBJ whole genome shotgun (WGS) entry which is preliminary data.</text>
</comment>
<accession>A0A2G8L2W1</accession>